<feature type="site" description="Transition state stabilizer" evidence="16">
    <location>
        <position position="71"/>
    </location>
</feature>
<evidence type="ECO:0000256" key="11">
    <source>
        <dbReference type="ARBA" id="ARBA00023157"/>
    </source>
</evidence>
<evidence type="ECO:0000313" key="21">
    <source>
        <dbReference type="Proteomes" id="UP001634007"/>
    </source>
</evidence>
<evidence type="ECO:0000256" key="8">
    <source>
        <dbReference type="ARBA" id="ARBA00022837"/>
    </source>
</evidence>
<dbReference type="PROSITE" id="PS00436">
    <property type="entry name" value="PEROXIDASE_2"/>
    <property type="match status" value="1"/>
</dbReference>
<comment type="caution">
    <text evidence="20">The sequence shown here is derived from an EMBL/GenBank/DDBJ whole genome shotgun (WGS) entry which is preliminary data.</text>
</comment>
<dbReference type="GO" id="GO:0140825">
    <property type="term" value="F:lactoperoxidase activity"/>
    <property type="evidence" value="ECO:0007669"/>
    <property type="project" value="UniProtKB-EC"/>
</dbReference>
<feature type="binding site" evidence="15">
    <location>
        <position position="263"/>
    </location>
    <ligand>
        <name>Ca(2+)</name>
        <dbReference type="ChEBI" id="CHEBI:29108"/>
        <label>2</label>
    </ligand>
</feature>
<dbReference type="PANTHER" id="PTHR31517">
    <property type="match status" value="1"/>
</dbReference>
<evidence type="ECO:0000256" key="17">
    <source>
        <dbReference type="PIRSR" id="PIRSR600823-5"/>
    </source>
</evidence>
<dbReference type="AlphaFoldDB" id="A0ABD3JDI3"/>
<keyword evidence="18" id="KW-0964">Secreted</keyword>
<evidence type="ECO:0000313" key="20">
    <source>
        <dbReference type="EMBL" id="KAL3725224.1"/>
    </source>
</evidence>
<feature type="binding site" evidence="15">
    <location>
        <position position="79"/>
    </location>
    <ligand>
        <name>Ca(2+)</name>
        <dbReference type="ChEBI" id="CHEBI:29108"/>
        <label>1</label>
    </ligand>
</feature>
<comment type="catalytic activity">
    <reaction evidence="1 18">
        <text>2 a phenolic donor + H2O2 = 2 a phenolic radical donor + 2 H2O</text>
        <dbReference type="Rhea" id="RHEA:56136"/>
        <dbReference type="ChEBI" id="CHEBI:15377"/>
        <dbReference type="ChEBI" id="CHEBI:16240"/>
        <dbReference type="ChEBI" id="CHEBI:139520"/>
        <dbReference type="ChEBI" id="CHEBI:139521"/>
        <dbReference type="EC" id="1.11.1.7"/>
    </reaction>
</comment>
<gene>
    <name evidence="20" type="ORF">ACJRO7_030264</name>
</gene>
<dbReference type="InterPro" id="IPR033905">
    <property type="entry name" value="Secretory_peroxidase"/>
</dbReference>
<keyword evidence="18" id="KW-0732">Signal</keyword>
<evidence type="ECO:0000256" key="4">
    <source>
        <dbReference type="ARBA" id="ARBA00012313"/>
    </source>
</evidence>
<comment type="cofactor">
    <cofactor evidence="15 18">
        <name>Ca(2+)</name>
        <dbReference type="ChEBI" id="CHEBI:29108"/>
    </cofactor>
    <text evidence="15 18">Binds 2 calcium ions per subunit.</text>
</comment>
<reference evidence="20 21" key="1">
    <citation type="submission" date="2024-11" db="EMBL/GenBank/DDBJ databases">
        <title>Chromosome-level genome assembly of Eucalyptus globulus Labill. provides insights into its genome evolution.</title>
        <authorList>
            <person name="Li X."/>
        </authorList>
    </citation>
    <scope>NUCLEOTIDE SEQUENCE [LARGE SCALE GENOMIC DNA]</scope>
    <source>
        <strain evidence="20">CL2024</strain>
        <tissue evidence="20">Fresh tender leaves</tissue>
    </source>
</reference>
<keyword evidence="5 18" id="KW-0575">Peroxidase</keyword>
<dbReference type="GO" id="GO:0005576">
    <property type="term" value="C:extracellular region"/>
    <property type="evidence" value="ECO:0007669"/>
    <property type="project" value="UniProtKB-SubCell"/>
</dbReference>
<dbReference type="EMBL" id="JBJKBG010000008">
    <property type="protein sequence ID" value="KAL3725224.1"/>
    <property type="molecule type" value="Genomic_DNA"/>
</dbReference>
<dbReference type="InterPro" id="IPR000823">
    <property type="entry name" value="Peroxidase_pln"/>
</dbReference>
<evidence type="ECO:0000256" key="15">
    <source>
        <dbReference type="PIRSR" id="PIRSR600823-3"/>
    </source>
</evidence>
<keyword evidence="9 18" id="KW-0560">Oxidoreductase</keyword>
<feature type="binding site" evidence="15">
    <location>
        <position position="97"/>
    </location>
    <ligand>
        <name>Ca(2+)</name>
        <dbReference type="ChEBI" id="CHEBI:29108"/>
        <label>1</label>
    </ligand>
</feature>
<dbReference type="FunFam" id="1.10.520.10:FF:000001">
    <property type="entry name" value="Peroxidase"/>
    <property type="match status" value="1"/>
</dbReference>
<keyword evidence="6 18" id="KW-0349">Heme</keyword>
<dbReference type="PROSITE" id="PS50873">
    <property type="entry name" value="PEROXIDASE_4"/>
    <property type="match status" value="1"/>
</dbReference>
<dbReference type="GO" id="GO:0006979">
    <property type="term" value="P:response to oxidative stress"/>
    <property type="evidence" value="ECO:0007669"/>
    <property type="project" value="UniProtKB-UniRule"/>
</dbReference>
<keyword evidence="21" id="KW-1185">Reference proteome</keyword>
<comment type="similarity">
    <text evidence="18">Belongs to the peroxidase family. Classical plant (class III) peroxidase subfamily.</text>
</comment>
<evidence type="ECO:0000256" key="14">
    <source>
        <dbReference type="PIRSR" id="PIRSR600823-2"/>
    </source>
</evidence>
<evidence type="ECO:0000256" key="2">
    <source>
        <dbReference type="ARBA" id="ARBA00002322"/>
    </source>
</evidence>
<comment type="similarity">
    <text evidence="3">Belongs to the peroxidase family. Ascorbate peroxidase subfamily.</text>
</comment>
<evidence type="ECO:0000256" key="10">
    <source>
        <dbReference type="ARBA" id="ARBA00023004"/>
    </source>
</evidence>
<keyword evidence="10 15" id="KW-0408">Iron</keyword>
<comment type="subcellular location">
    <subcellularLocation>
        <location evidence="18">Secreted</location>
    </subcellularLocation>
</comment>
<dbReference type="InterPro" id="IPR010255">
    <property type="entry name" value="Haem_peroxidase_sf"/>
</dbReference>
<dbReference type="Proteomes" id="UP001634007">
    <property type="component" value="Unassembled WGS sequence"/>
</dbReference>
<keyword evidence="7 15" id="KW-0479">Metal-binding</keyword>
<accession>A0ABD3JDI3</accession>
<dbReference type="GO" id="GO:0046872">
    <property type="term" value="F:metal ion binding"/>
    <property type="evidence" value="ECO:0007669"/>
    <property type="project" value="UniProtKB-UniRule"/>
</dbReference>
<dbReference type="InterPro" id="IPR002016">
    <property type="entry name" value="Haem_peroxidase"/>
</dbReference>
<dbReference type="Pfam" id="PF00141">
    <property type="entry name" value="peroxidase"/>
    <property type="match status" value="1"/>
</dbReference>
<feature type="chain" id="PRO_5044533185" description="Peroxidase" evidence="18">
    <location>
        <begin position="22"/>
        <end position="335"/>
    </location>
</feature>
<dbReference type="GO" id="GO:0020037">
    <property type="term" value="F:heme binding"/>
    <property type="evidence" value="ECO:0007669"/>
    <property type="project" value="UniProtKB-UniRule"/>
</dbReference>
<evidence type="ECO:0000256" key="9">
    <source>
        <dbReference type="ARBA" id="ARBA00023002"/>
    </source>
</evidence>
<feature type="domain" description="Plant heme peroxidase family profile" evidence="19">
    <location>
        <begin position="34"/>
        <end position="335"/>
    </location>
</feature>
<keyword evidence="18" id="KW-0376">Hydrogen peroxide</keyword>
<dbReference type="EC" id="1.11.1.7" evidence="4 18"/>
<feature type="disulfide bond" evidence="17">
    <location>
        <begin position="130"/>
        <end position="331"/>
    </location>
</feature>
<keyword evidence="8 15" id="KW-0106">Calcium</keyword>
<feature type="binding site" evidence="15">
    <location>
        <position position="255"/>
    </location>
    <ligand>
        <name>Ca(2+)</name>
        <dbReference type="ChEBI" id="CHEBI:29108"/>
        <label>2</label>
    </ligand>
</feature>
<feature type="binding site" evidence="15">
    <location>
        <position position="76"/>
    </location>
    <ligand>
        <name>Ca(2+)</name>
        <dbReference type="ChEBI" id="CHEBI:29108"/>
        <label>1</label>
    </ligand>
</feature>
<dbReference type="CDD" id="cd00693">
    <property type="entry name" value="secretory_peroxidase"/>
    <property type="match status" value="1"/>
</dbReference>
<evidence type="ECO:0000256" key="16">
    <source>
        <dbReference type="PIRSR" id="PIRSR600823-4"/>
    </source>
</evidence>
<evidence type="ECO:0000256" key="3">
    <source>
        <dbReference type="ARBA" id="ARBA00006873"/>
    </source>
</evidence>
<dbReference type="InterPro" id="IPR019794">
    <property type="entry name" value="Peroxidases_AS"/>
</dbReference>
<dbReference type="Gene3D" id="1.10.420.10">
    <property type="entry name" value="Peroxidase, domain 2"/>
    <property type="match status" value="1"/>
</dbReference>
<feature type="binding site" evidence="15">
    <location>
        <position position="85"/>
    </location>
    <ligand>
        <name>Ca(2+)</name>
        <dbReference type="ChEBI" id="CHEBI:29108"/>
        <label>1</label>
    </ligand>
</feature>
<evidence type="ECO:0000256" key="12">
    <source>
        <dbReference type="ARBA" id="ARBA00023180"/>
    </source>
</evidence>
<dbReference type="PROSITE" id="PS00435">
    <property type="entry name" value="PEROXIDASE_1"/>
    <property type="match status" value="1"/>
</dbReference>
<feature type="disulfide bond" evidence="17">
    <location>
        <begin position="77"/>
        <end position="82"/>
    </location>
</feature>
<dbReference type="SUPFAM" id="SSF48113">
    <property type="entry name" value="Heme-dependent peroxidases"/>
    <property type="match status" value="1"/>
</dbReference>
<evidence type="ECO:0000256" key="18">
    <source>
        <dbReference type="RuleBase" id="RU362060"/>
    </source>
</evidence>
<feature type="disulfide bond" evidence="17">
    <location>
        <begin position="209"/>
        <end position="241"/>
    </location>
</feature>
<evidence type="ECO:0000256" key="1">
    <source>
        <dbReference type="ARBA" id="ARBA00000189"/>
    </source>
</evidence>
<comment type="function">
    <text evidence="2">Removal of H(2)O(2), oxidation of toxic reductants, biosynthesis and degradation of lignin, suberization, auxin catabolism, response to environmental stresses such as wounding, pathogen attack and oxidative stress. These functions might be dependent on each isozyme/isoform in each plant tissue.</text>
</comment>
<sequence>MASIQALVASFFLVFAVSATALPTQVYPLSSPSSLSVGFYKYTCPPAEAIVRATLYEAFSSDPGLAADFLRMYFHDCFVRGCDASILLNSTKGNTAEKDSPVNNPSLEGFDVIDQAKARLEAACPRTVSCADIIAFAARDSVFKAGRIYYDVPSGRRDGRISRASEVIQNLPPPTFTVPQLIANFARKGFSMDEMVTLSGAHSIGSSHCLSFSNRLYSFNATHKQDPLLDPKYAAFLKTKCPQGNSKTDPKVALDSITPNTLDNKYYQQLLTYRGLFSSDEALYTSKLTKGMVLNNAKYGRVWGPKFVKAMVKLGSLDVLTGQQGEIRKVCGAVN</sequence>
<feature type="binding site" description="axial binding residue" evidence="15">
    <location>
        <position position="202"/>
    </location>
    <ligand>
        <name>heme b</name>
        <dbReference type="ChEBI" id="CHEBI:60344"/>
    </ligand>
    <ligandPart>
        <name>Fe</name>
        <dbReference type="ChEBI" id="CHEBI:18248"/>
    </ligandPart>
</feature>
<feature type="signal peptide" evidence="18">
    <location>
        <begin position="1"/>
        <end position="21"/>
    </location>
</feature>
<dbReference type="PANTHER" id="PTHR31517:SF84">
    <property type="entry name" value="PEROXIDASE"/>
    <property type="match status" value="1"/>
</dbReference>
<evidence type="ECO:0000256" key="5">
    <source>
        <dbReference type="ARBA" id="ARBA00022559"/>
    </source>
</evidence>
<proteinExistence type="inferred from homology"/>
<organism evidence="20 21">
    <name type="scientific">Eucalyptus globulus</name>
    <name type="common">Tasmanian blue gum</name>
    <dbReference type="NCBI Taxonomy" id="34317"/>
    <lineage>
        <taxon>Eukaryota</taxon>
        <taxon>Viridiplantae</taxon>
        <taxon>Streptophyta</taxon>
        <taxon>Embryophyta</taxon>
        <taxon>Tracheophyta</taxon>
        <taxon>Spermatophyta</taxon>
        <taxon>Magnoliopsida</taxon>
        <taxon>eudicotyledons</taxon>
        <taxon>Gunneridae</taxon>
        <taxon>Pentapetalae</taxon>
        <taxon>rosids</taxon>
        <taxon>malvids</taxon>
        <taxon>Myrtales</taxon>
        <taxon>Myrtaceae</taxon>
        <taxon>Myrtoideae</taxon>
        <taxon>Eucalypteae</taxon>
        <taxon>Eucalyptus</taxon>
    </lineage>
</organism>
<dbReference type="PRINTS" id="PR00458">
    <property type="entry name" value="PEROXIDASE"/>
</dbReference>
<keyword evidence="12" id="KW-0325">Glycoprotein</keyword>
<feature type="binding site" evidence="15">
    <location>
        <position position="81"/>
    </location>
    <ligand>
        <name>Ca(2+)</name>
        <dbReference type="ChEBI" id="CHEBI:29108"/>
        <label>1</label>
    </ligand>
</feature>
<keyword evidence="11 17" id="KW-1015">Disulfide bond</keyword>
<dbReference type="GO" id="GO:0042744">
    <property type="term" value="P:hydrogen peroxide catabolic process"/>
    <property type="evidence" value="ECO:0007669"/>
    <property type="project" value="UniProtKB-KW"/>
</dbReference>
<name>A0ABD3JDI3_EUCGL</name>
<evidence type="ECO:0000256" key="7">
    <source>
        <dbReference type="ARBA" id="ARBA00022723"/>
    </source>
</evidence>
<protein>
    <recommendedName>
        <fullName evidence="4 18">Peroxidase</fullName>
        <ecNumber evidence="4 18">1.11.1.7</ecNumber>
    </recommendedName>
</protein>
<comment type="cofactor">
    <cofactor evidence="15 18">
        <name>heme b</name>
        <dbReference type="ChEBI" id="CHEBI:60344"/>
    </cofactor>
    <text evidence="15 18">Binds 1 heme b (iron(II)-protoporphyrin IX) group per subunit.</text>
</comment>
<evidence type="ECO:0000256" key="6">
    <source>
        <dbReference type="ARBA" id="ARBA00022617"/>
    </source>
</evidence>
<feature type="active site" description="Proton acceptor" evidence="13">
    <location>
        <position position="75"/>
    </location>
</feature>
<dbReference type="PRINTS" id="PR00461">
    <property type="entry name" value="PLPEROXIDASE"/>
</dbReference>
<dbReference type="Gene3D" id="1.10.520.10">
    <property type="match status" value="1"/>
</dbReference>
<dbReference type="InterPro" id="IPR019793">
    <property type="entry name" value="Peroxidases_heam-ligand_BS"/>
</dbReference>
<evidence type="ECO:0000259" key="19">
    <source>
        <dbReference type="PROSITE" id="PS50873"/>
    </source>
</evidence>
<feature type="binding site" evidence="14">
    <location>
        <position position="172"/>
    </location>
    <ligand>
        <name>substrate</name>
    </ligand>
</feature>
<feature type="disulfide bond" evidence="17">
    <location>
        <begin position="44"/>
        <end position="124"/>
    </location>
</feature>
<feature type="binding site" evidence="15">
    <location>
        <position position="83"/>
    </location>
    <ligand>
        <name>Ca(2+)</name>
        <dbReference type="ChEBI" id="CHEBI:29108"/>
        <label>1</label>
    </ligand>
</feature>
<dbReference type="FunFam" id="1.10.420.10:FF:000006">
    <property type="entry name" value="Peroxidase"/>
    <property type="match status" value="1"/>
</dbReference>
<evidence type="ECO:0000256" key="13">
    <source>
        <dbReference type="PIRSR" id="PIRSR600823-1"/>
    </source>
</evidence>
<feature type="binding site" evidence="15">
    <location>
        <position position="258"/>
    </location>
    <ligand>
        <name>Ca(2+)</name>
        <dbReference type="ChEBI" id="CHEBI:29108"/>
        <label>2</label>
    </ligand>
</feature>